<name>G3XXL0_ASPNA</name>
<dbReference type="Proteomes" id="UP000009038">
    <property type="component" value="Unassembled WGS sequence"/>
</dbReference>
<comment type="caution">
    <text evidence="2">The sequence shown here is derived from an EMBL/GenBank/DDBJ whole genome shotgun (WGS) entry which is preliminary data.</text>
</comment>
<dbReference type="AlphaFoldDB" id="G3XXL0"/>
<evidence type="ECO:0000313" key="2">
    <source>
        <dbReference type="EMBL" id="EHA24490.1"/>
    </source>
</evidence>
<accession>G3XXL0</accession>
<dbReference type="HOGENOM" id="CLU_1602321_0_0_1"/>
<dbReference type="EMBL" id="ACJE01000008">
    <property type="protein sequence ID" value="EHA24490.1"/>
    <property type="molecule type" value="Genomic_DNA"/>
</dbReference>
<proteinExistence type="predicted"/>
<evidence type="ECO:0000256" key="1">
    <source>
        <dbReference type="SAM" id="MobiDB-lite"/>
    </source>
</evidence>
<organism evidence="2 3">
    <name type="scientific">Aspergillus niger (strain ATCC 1015 / CBS 113.46 / FGSC A1144 / LSHB Ac4 / NCTC 3858a / NRRL 328 / USDA 3528.7)</name>
    <dbReference type="NCBI Taxonomy" id="380704"/>
    <lineage>
        <taxon>Eukaryota</taxon>
        <taxon>Fungi</taxon>
        <taxon>Dikarya</taxon>
        <taxon>Ascomycota</taxon>
        <taxon>Pezizomycotina</taxon>
        <taxon>Eurotiomycetes</taxon>
        <taxon>Eurotiomycetidae</taxon>
        <taxon>Eurotiales</taxon>
        <taxon>Aspergillaceae</taxon>
        <taxon>Aspergillus</taxon>
        <taxon>Aspergillus subgen. Circumdati</taxon>
    </lineage>
</organism>
<gene>
    <name evidence="2" type="ORF">ASPNIDRAFT_40388</name>
</gene>
<feature type="compositionally biased region" description="Pro residues" evidence="1">
    <location>
        <begin position="126"/>
        <end position="142"/>
    </location>
</feature>
<reference evidence="2 3" key="1">
    <citation type="journal article" date="2011" name="Genome Res.">
        <title>Comparative genomics of citric-acid-producing Aspergillus niger ATCC 1015 versus enzyme-producing CBS 513.88.</title>
        <authorList>
            <person name="Andersen M.R."/>
            <person name="Salazar M.P."/>
            <person name="Schaap P.J."/>
            <person name="van de Vondervoort P.J."/>
            <person name="Culley D."/>
            <person name="Thykaer J."/>
            <person name="Frisvad J.C."/>
            <person name="Nielsen K.F."/>
            <person name="Albang R."/>
            <person name="Albermann K."/>
            <person name="Berka R.M."/>
            <person name="Braus G.H."/>
            <person name="Braus-Stromeyer S.A."/>
            <person name="Corrochano L.M."/>
            <person name="Dai Z."/>
            <person name="van Dijck P.W."/>
            <person name="Hofmann G."/>
            <person name="Lasure L.L."/>
            <person name="Magnuson J.K."/>
            <person name="Menke H."/>
            <person name="Meijer M."/>
            <person name="Meijer S.L."/>
            <person name="Nielsen J.B."/>
            <person name="Nielsen M.L."/>
            <person name="van Ooyen A.J."/>
            <person name="Pel H.J."/>
            <person name="Poulsen L."/>
            <person name="Samson R.A."/>
            <person name="Stam H."/>
            <person name="Tsang A."/>
            <person name="van den Brink J.M."/>
            <person name="Atkins A."/>
            <person name="Aerts A."/>
            <person name="Shapiro H."/>
            <person name="Pangilinan J."/>
            <person name="Salamov A."/>
            <person name="Lou Y."/>
            <person name="Lindquist E."/>
            <person name="Lucas S."/>
            <person name="Grimwood J."/>
            <person name="Grigoriev I.V."/>
            <person name="Kubicek C.P."/>
            <person name="Martinez D."/>
            <person name="van Peij N.N."/>
            <person name="Roubos J.A."/>
            <person name="Nielsen J."/>
            <person name="Baker S.E."/>
        </authorList>
    </citation>
    <scope>NUCLEOTIDE SEQUENCE [LARGE SCALE GENOMIC DNA]</scope>
    <source>
        <strain evidence="3">ATCC 1015 / CBS 113.46 / FGSC A1144 / LSHB Ac4 / NCTC 3858a / NRRL 328 / USDA 3528.7</strain>
    </source>
</reference>
<protein>
    <submittedName>
        <fullName evidence="2">Uncharacterized protein</fullName>
    </submittedName>
</protein>
<sequence length="166" mass="18190">MSFWPNPVSQRFSPATIPSSKVARSLTFFSFSSFFLPFLRAFPAVASGWFSSFHETTFLGRAWTRATPDSPGTSMPTGCDLSDLMGAGSRPSRVVSNWDSEAFVSPCALDSPFSLFAPFSITPLGPQFPPPPPPPTSSPPKQQPNYYLGHQLTAQDYASRQRPHLI</sequence>
<feature type="region of interest" description="Disordered" evidence="1">
    <location>
        <begin position="126"/>
        <end position="166"/>
    </location>
</feature>
<evidence type="ECO:0000313" key="3">
    <source>
        <dbReference type="Proteomes" id="UP000009038"/>
    </source>
</evidence>
<dbReference type="VEuPathDB" id="FungiDB:ASPNIDRAFT2_40388"/>